<reference evidence="4" key="1">
    <citation type="submission" date="2017-02" db="UniProtKB">
        <authorList>
            <consortium name="WormBaseParasite"/>
        </authorList>
    </citation>
    <scope>IDENTIFICATION</scope>
</reference>
<proteinExistence type="predicted"/>
<evidence type="ECO:0000313" key="4">
    <source>
        <dbReference type="WBParaSite" id="HNAJ_0001351701-mRNA-1"/>
    </source>
</evidence>
<dbReference type="EMBL" id="UZAE01015517">
    <property type="protein sequence ID" value="VDO16091.1"/>
    <property type="molecule type" value="Genomic_DNA"/>
</dbReference>
<evidence type="ECO:0000256" key="1">
    <source>
        <dbReference type="SAM" id="SignalP"/>
    </source>
</evidence>
<reference evidence="2 3" key="2">
    <citation type="submission" date="2018-11" db="EMBL/GenBank/DDBJ databases">
        <authorList>
            <consortium name="Pathogen Informatics"/>
        </authorList>
    </citation>
    <scope>NUCLEOTIDE SEQUENCE [LARGE SCALE GENOMIC DNA]</scope>
</reference>
<feature type="chain" id="PRO_5043132134" evidence="1">
    <location>
        <begin position="24"/>
        <end position="170"/>
    </location>
</feature>
<dbReference type="OrthoDB" id="6274045at2759"/>
<dbReference type="STRING" id="102285.A0A0R3U068"/>
<accession>A0A0R3U068</accession>
<dbReference type="AlphaFoldDB" id="A0A0R3U068"/>
<sequence length="170" mass="18738">MLVVISCLFGLFVLAIFSDQMSAIFGDETAVEHAQRVKPRTGRSSALELLNDRDSDLETGGFRKMSKFELLKDVCGTGPVWLWPFPCLHRKRVKNFNWLVDGHDFRGGDATVGGALNTDIHSSVNGSIDNSANIPLLSVIHDDIEELDTFITPTHSKANTTRSVSVTSEF</sequence>
<evidence type="ECO:0000313" key="3">
    <source>
        <dbReference type="Proteomes" id="UP000278807"/>
    </source>
</evidence>
<keyword evidence="3" id="KW-1185">Reference proteome</keyword>
<organism evidence="4">
    <name type="scientific">Rodentolepis nana</name>
    <name type="common">Dwarf tapeworm</name>
    <name type="synonym">Hymenolepis nana</name>
    <dbReference type="NCBI Taxonomy" id="102285"/>
    <lineage>
        <taxon>Eukaryota</taxon>
        <taxon>Metazoa</taxon>
        <taxon>Spiralia</taxon>
        <taxon>Lophotrochozoa</taxon>
        <taxon>Platyhelminthes</taxon>
        <taxon>Cestoda</taxon>
        <taxon>Eucestoda</taxon>
        <taxon>Cyclophyllidea</taxon>
        <taxon>Hymenolepididae</taxon>
        <taxon>Rodentolepis</taxon>
    </lineage>
</organism>
<evidence type="ECO:0000313" key="2">
    <source>
        <dbReference type="EMBL" id="VDO16091.1"/>
    </source>
</evidence>
<dbReference type="Proteomes" id="UP000278807">
    <property type="component" value="Unassembled WGS sequence"/>
</dbReference>
<feature type="signal peptide" evidence="1">
    <location>
        <begin position="1"/>
        <end position="23"/>
    </location>
</feature>
<gene>
    <name evidence="2" type="ORF">HNAJ_LOCUS13491</name>
</gene>
<keyword evidence="1" id="KW-0732">Signal</keyword>
<name>A0A0R3U068_RODNA</name>
<dbReference type="WBParaSite" id="HNAJ_0001351701-mRNA-1">
    <property type="protein sequence ID" value="HNAJ_0001351701-mRNA-1"/>
    <property type="gene ID" value="HNAJ_0001351701"/>
</dbReference>
<protein>
    <submittedName>
        <fullName evidence="4">Secreted protein</fullName>
    </submittedName>
</protein>